<dbReference type="SUPFAM" id="SSF46626">
    <property type="entry name" value="Cytochrome c"/>
    <property type="match status" value="2"/>
</dbReference>
<dbReference type="RefSeq" id="WP_010413315.1">
    <property type="nucleotide sequence ID" value="NZ_MCRM02000006.1"/>
</dbReference>
<organism evidence="6 7">
    <name type="scientific">Leptospira inadai serovar Lyme</name>
    <dbReference type="NCBI Taxonomy" id="293084"/>
    <lineage>
        <taxon>Bacteria</taxon>
        <taxon>Pseudomonadati</taxon>
        <taxon>Spirochaetota</taxon>
        <taxon>Spirochaetia</taxon>
        <taxon>Leptospirales</taxon>
        <taxon>Leptospiraceae</taxon>
        <taxon>Leptospira</taxon>
    </lineage>
</organism>
<dbReference type="Gene3D" id="1.10.760.10">
    <property type="entry name" value="Cytochrome c-like domain"/>
    <property type="match status" value="2"/>
</dbReference>
<sequence>MRKIGKSIGLILAGLLSILLVAFGIVYAISSGRMQKRYSQATGSEQLSLPIDPASIEEGKRLYISRGCVDCHGDNLAGKIFVDDPAIGRFAGSNLTLDMNAFGFARAIRRGIGADGRSLIFMPATDYRGLSDEDTARIISFIKSRPKVDQPSIEQSVGPIGRLLFVLGKLPLLVSAEQISDQSAPPKRIQPAMTIEFGRYISDSCTGCHGSELLGGPIPGAPPEWPPAQNITGQALSKWNEQQFISAIRTGKRPDGSIMKAPMPWENFAHMSDIELKALWLYLKTTPKKE</sequence>
<dbReference type="PANTHER" id="PTHR35008">
    <property type="entry name" value="BLL4482 PROTEIN-RELATED"/>
    <property type="match status" value="1"/>
</dbReference>
<evidence type="ECO:0000313" key="6">
    <source>
        <dbReference type="EMBL" id="PNV75522.1"/>
    </source>
</evidence>
<feature type="domain" description="Cytochrome c" evidence="5">
    <location>
        <begin position="54"/>
        <end position="146"/>
    </location>
</feature>
<accession>A0ABX4YJR3</accession>
<dbReference type="PROSITE" id="PS51007">
    <property type="entry name" value="CYTC"/>
    <property type="match status" value="2"/>
</dbReference>
<dbReference type="InterPro" id="IPR051459">
    <property type="entry name" value="Cytochrome_c-type_DH"/>
</dbReference>
<name>A0ABX4YJR3_9LEPT</name>
<gene>
    <name evidence="6" type="ORF">BES34_007745</name>
</gene>
<dbReference type="InterPro" id="IPR009056">
    <property type="entry name" value="Cyt_c-like_dom"/>
</dbReference>
<reference evidence="6" key="1">
    <citation type="submission" date="2018-01" db="EMBL/GenBank/DDBJ databases">
        <title>Genomic characterization of Leptospira inadai serogroup Lyme isolated from captured rat in Brazil and comparative analysis with human reference strain.</title>
        <authorList>
            <person name="Moreno L.Z."/>
            <person name="Loureiro A.P."/>
            <person name="Miraglia F."/>
            <person name="Kremer F.S."/>
            <person name="Eslabao M.R."/>
            <person name="Dellagostin O.A."/>
            <person name="Lilenbaum W."/>
            <person name="Moreno A.M."/>
        </authorList>
    </citation>
    <scope>NUCLEOTIDE SEQUENCE [LARGE SCALE GENOMIC DNA]</scope>
    <source>
        <strain evidence="6">M34/99</strain>
    </source>
</reference>
<keyword evidence="1 4" id="KW-0349">Heme</keyword>
<comment type="caution">
    <text evidence="6">The sequence shown here is derived from an EMBL/GenBank/DDBJ whole genome shotgun (WGS) entry which is preliminary data.</text>
</comment>
<keyword evidence="2 4" id="KW-0479">Metal-binding</keyword>
<proteinExistence type="predicted"/>
<evidence type="ECO:0000313" key="7">
    <source>
        <dbReference type="Proteomes" id="UP000094669"/>
    </source>
</evidence>
<dbReference type="InterPro" id="IPR036909">
    <property type="entry name" value="Cyt_c-like_dom_sf"/>
</dbReference>
<evidence type="ECO:0000256" key="3">
    <source>
        <dbReference type="ARBA" id="ARBA00023004"/>
    </source>
</evidence>
<keyword evidence="7" id="KW-1185">Reference proteome</keyword>
<dbReference type="EMBL" id="MCRM02000006">
    <property type="protein sequence ID" value="PNV75522.1"/>
    <property type="molecule type" value="Genomic_DNA"/>
</dbReference>
<evidence type="ECO:0000256" key="4">
    <source>
        <dbReference type="PROSITE-ProRule" id="PRU00433"/>
    </source>
</evidence>
<dbReference type="Proteomes" id="UP000094669">
    <property type="component" value="Unassembled WGS sequence"/>
</dbReference>
<keyword evidence="3 4" id="KW-0408">Iron</keyword>
<protein>
    <submittedName>
        <fullName evidence="6">Cytochrome C</fullName>
    </submittedName>
</protein>
<evidence type="ECO:0000259" key="5">
    <source>
        <dbReference type="PROSITE" id="PS51007"/>
    </source>
</evidence>
<dbReference type="Pfam" id="PF00034">
    <property type="entry name" value="Cytochrom_C"/>
    <property type="match status" value="2"/>
</dbReference>
<dbReference type="PANTHER" id="PTHR35008:SF8">
    <property type="entry name" value="ALCOHOL DEHYDROGENASE CYTOCHROME C SUBUNIT"/>
    <property type="match status" value="1"/>
</dbReference>
<evidence type="ECO:0000256" key="2">
    <source>
        <dbReference type="ARBA" id="ARBA00022723"/>
    </source>
</evidence>
<evidence type="ECO:0000256" key="1">
    <source>
        <dbReference type="ARBA" id="ARBA00022617"/>
    </source>
</evidence>
<feature type="domain" description="Cytochrome c" evidence="5">
    <location>
        <begin position="193"/>
        <end position="287"/>
    </location>
</feature>